<accession>A0A562SYK7</accession>
<gene>
    <name evidence="2" type="ORF">IQ13_0905</name>
</gene>
<dbReference type="RefSeq" id="WP_144884838.1">
    <property type="nucleotide sequence ID" value="NZ_VLLE01000002.1"/>
</dbReference>
<dbReference type="OrthoDB" id="1004942at2"/>
<keyword evidence="1" id="KW-0812">Transmembrane</keyword>
<evidence type="ECO:0000313" key="2">
    <source>
        <dbReference type="EMBL" id="TWI85740.1"/>
    </source>
</evidence>
<sequence>MFNLKSSSLISTVTVFLIVAIVLLSLIQLAYYERIEITKRDVSERLDYQIEQSIRLLLSNNFHQKDTTVNMCLFDEASDSVMIKQHKWGLFTIAFIKAHYGHFEKSKSFLYGNRLPHYMNQSLYLADHKRSLFLVGQTKLVGDLTIPDAGIKPGYVNHKGFSFESLYQGKSSGSKPTLPSLDTLEVARLQNLVDLIDSTKRRVIQSKLVANSITAGFDEETYFYLSSDSISLRNILLAGNVVVVSNRHIAIDSSAILKDIIVIAPSVTIGKGFKGNLQVFATHSLILKDRVTLDYPSVLALIGLSTETRVTKVTIEEDVTITGIIMAIQGKQKNPPYVHIDNGFLLEGIYYCNGFSSLAGKVNGTVLVDYFIHESGNILYENYLVDVEINRQKMSDFFIGAPIFSSPGKKDIIQWFLQ</sequence>
<dbReference type="EMBL" id="VLLE01000002">
    <property type="protein sequence ID" value="TWI85740.1"/>
    <property type="molecule type" value="Genomic_DNA"/>
</dbReference>
<feature type="transmembrane region" description="Helical" evidence="1">
    <location>
        <begin position="12"/>
        <end position="32"/>
    </location>
</feature>
<evidence type="ECO:0000313" key="3">
    <source>
        <dbReference type="Proteomes" id="UP000316167"/>
    </source>
</evidence>
<comment type="caution">
    <text evidence="2">The sequence shown here is derived from an EMBL/GenBank/DDBJ whole genome shotgun (WGS) entry which is preliminary data.</text>
</comment>
<evidence type="ECO:0008006" key="4">
    <source>
        <dbReference type="Google" id="ProtNLM"/>
    </source>
</evidence>
<keyword evidence="1" id="KW-1133">Transmembrane helix</keyword>
<keyword evidence="1" id="KW-0472">Membrane</keyword>
<evidence type="ECO:0000256" key="1">
    <source>
        <dbReference type="SAM" id="Phobius"/>
    </source>
</evidence>
<name>A0A562SYK7_9BACT</name>
<proteinExistence type="predicted"/>
<protein>
    <recommendedName>
        <fullName evidence="4">Cytoskeletal protein CcmA (Bactofilin family)</fullName>
    </recommendedName>
</protein>
<dbReference type="Proteomes" id="UP000316167">
    <property type="component" value="Unassembled WGS sequence"/>
</dbReference>
<reference evidence="2 3" key="1">
    <citation type="journal article" date="2015" name="Stand. Genomic Sci.">
        <title>Genomic Encyclopedia of Bacterial and Archaeal Type Strains, Phase III: the genomes of soil and plant-associated and newly described type strains.</title>
        <authorList>
            <person name="Whitman W.B."/>
            <person name="Woyke T."/>
            <person name="Klenk H.P."/>
            <person name="Zhou Y."/>
            <person name="Lilburn T.G."/>
            <person name="Beck B.J."/>
            <person name="De Vos P."/>
            <person name="Vandamme P."/>
            <person name="Eisen J.A."/>
            <person name="Garrity G."/>
            <person name="Hugenholtz P."/>
            <person name="Kyrpides N.C."/>
        </authorList>
    </citation>
    <scope>NUCLEOTIDE SEQUENCE [LARGE SCALE GENOMIC DNA]</scope>
    <source>
        <strain evidence="2 3">CGMCC 1.7271</strain>
    </source>
</reference>
<organism evidence="2 3">
    <name type="scientific">Lacibacter cauensis</name>
    <dbReference type="NCBI Taxonomy" id="510947"/>
    <lineage>
        <taxon>Bacteria</taxon>
        <taxon>Pseudomonadati</taxon>
        <taxon>Bacteroidota</taxon>
        <taxon>Chitinophagia</taxon>
        <taxon>Chitinophagales</taxon>
        <taxon>Chitinophagaceae</taxon>
        <taxon>Lacibacter</taxon>
    </lineage>
</organism>
<dbReference type="AlphaFoldDB" id="A0A562SYK7"/>
<keyword evidence="3" id="KW-1185">Reference proteome</keyword>